<sequence>MATRRTFLQIGLSRTFAGDHEQLCSSALVYDALRAWRQDNAHTRMHG</sequence>
<keyword evidence="2" id="KW-1185">Reference proteome</keyword>
<reference evidence="1 2" key="1">
    <citation type="submission" date="2024-01" db="EMBL/GenBank/DDBJ databases">
        <title>The diversity of rhizobia nodulating Mimosa spp. in eleven states of Brazil covering several biomes is determined by host plant, location, and edaphic factors.</title>
        <authorList>
            <person name="Rouws L."/>
            <person name="Barauna A."/>
            <person name="Beukes C."/>
            <person name="De Faria S.M."/>
            <person name="Gross E."/>
            <person name="Dos Reis Junior F.B."/>
            <person name="Simon M."/>
            <person name="Maluk M."/>
            <person name="Odee D.W."/>
            <person name="Kenicer G."/>
            <person name="Young J.P.W."/>
            <person name="Reis V.M."/>
            <person name="Zilli J."/>
            <person name="James E.K."/>
        </authorList>
    </citation>
    <scope>NUCLEOTIDE SEQUENCE [LARGE SCALE GENOMIC DNA]</scope>
    <source>
        <strain evidence="1 2">JPY530</strain>
    </source>
</reference>
<comment type="caution">
    <text evidence="1">The sequence shown here is derived from an EMBL/GenBank/DDBJ whole genome shotgun (WGS) entry which is preliminary data.</text>
</comment>
<accession>A0ABU9R2L2</accession>
<dbReference type="Proteomes" id="UP001481677">
    <property type="component" value="Unassembled WGS sequence"/>
</dbReference>
<organism evidence="1 2">
    <name type="scientific">Paraburkholderia azotifigens</name>
    <dbReference type="NCBI Taxonomy" id="2057004"/>
    <lineage>
        <taxon>Bacteria</taxon>
        <taxon>Pseudomonadati</taxon>
        <taxon>Pseudomonadota</taxon>
        <taxon>Betaproteobacteria</taxon>
        <taxon>Burkholderiales</taxon>
        <taxon>Burkholderiaceae</taxon>
        <taxon>Paraburkholderia</taxon>
    </lineage>
</organism>
<dbReference type="EMBL" id="JAZHGA010000010">
    <property type="protein sequence ID" value="MEM5341288.1"/>
    <property type="molecule type" value="Genomic_DNA"/>
</dbReference>
<evidence type="ECO:0000313" key="1">
    <source>
        <dbReference type="EMBL" id="MEM5341288.1"/>
    </source>
</evidence>
<protein>
    <submittedName>
        <fullName evidence="1">Uncharacterized protein</fullName>
    </submittedName>
</protein>
<evidence type="ECO:0000313" key="2">
    <source>
        <dbReference type="Proteomes" id="UP001481677"/>
    </source>
</evidence>
<proteinExistence type="predicted"/>
<gene>
    <name evidence="1" type="ORF">V4C56_16855</name>
</gene>
<dbReference type="RefSeq" id="WP_158647083.1">
    <property type="nucleotide sequence ID" value="NZ_VOQS01000005.1"/>
</dbReference>
<name>A0ABU9R2L2_9BURK</name>